<dbReference type="PANTHER" id="PTHR12356:SF18">
    <property type="entry name" value="NUDC DOMAIN-CONTAINING PROTEIN 2"/>
    <property type="match status" value="1"/>
</dbReference>
<dbReference type="GO" id="GO:0051082">
    <property type="term" value="F:unfolded protein binding"/>
    <property type="evidence" value="ECO:0007669"/>
    <property type="project" value="TreeGrafter"/>
</dbReference>
<name>A0A6T6EEF4_9STRA</name>
<evidence type="ECO:0000259" key="2">
    <source>
        <dbReference type="PROSITE" id="PS51203"/>
    </source>
</evidence>
<organism evidence="4">
    <name type="scientific">Craspedostauros australis</name>
    <dbReference type="NCBI Taxonomy" id="1486917"/>
    <lineage>
        <taxon>Eukaryota</taxon>
        <taxon>Sar</taxon>
        <taxon>Stramenopiles</taxon>
        <taxon>Ochrophyta</taxon>
        <taxon>Bacillariophyta</taxon>
        <taxon>Bacillariophyceae</taxon>
        <taxon>Bacillariophycidae</taxon>
        <taxon>Naviculales</taxon>
        <taxon>Naviculaceae</taxon>
        <taxon>Craspedostauros</taxon>
    </lineage>
</organism>
<dbReference type="PROSITE" id="PS51203">
    <property type="entry name" value="CS"/>
    <property type="match status" value="1"/>
</dbReference>
<feature type="compositionally biased region" description="Low complexity" evidence="1">
    <location>
        <begin position="64"/>
        <end position="82"/>
    </location>
</feature>
<dbReference type="InterPro" id="IPR037898">
    <property type="entry name" value="NudC_fam"/>
</dbReference>
<reference evidence="4" key="1">
    <citation type="submission" date="2021-01" db="EMBL/GenBank/DDBJ databases">
        <authorList>
            <person name="Corre E."/>
            <person name="Pelletier E."/>
            <person name="Niang G."/>
            <person name="Scheremetjew M."/>
            <person name="Finn R."/>
            <person name="Kale V."/>
            <person name="Holt S."/>
            <person name="Cochrane G."/>
            <person name="Meng A."/>
            <person name="Brown T."/>
            <person name="Cohen L."/>
        </authorList>
    </citation>
    <scope>NUCLEOTIDE SEQUENCE</scope>
    <source>
        <strain evidence="4">CCMP3328</strain>
    </source>
</reference>
<dbReference type="CDD" id="cd06467">
    <property type="entry name" value="p23_NUDC_like"/>
    <property type="match status" value="1"/>
</dbReference>
<feature type="compositionally biased region" description="Basic and acidic residues" evidence="1">
    <location>
        <begin position="1"/>
        <end position="15"/>
    </location>
</feature>
<feature type="compositionally biased region" description="Polar residues" evidence="1">
    <location>
        <begin position="32"/>
        <end position="51"/>
    </location>
</feature>
<gene>
    <name evidence="3" type="ORF">CAUS1442_LOCUS2850</name>
    <name evidence="4" type="ORF">CAUS1442_LOCUS2852</name>
</gene>
<dbReference type="SUPFAM" id="SSF49764">
    <property type="entry name" value="HSP20-like chaperones"/>
    <property type="match status" value="1"/>
</dbReference>
<feature type="region of interest" description="Disordered" evidence="1">
    <location>
        <begin position="1"/>
        <end position="91"/>
    </location>
</feature>
<feature type="region of interest" description="Disordered" evidence="1">
    <location>
        <begin position="166"/>
        <end position="191"/>
    </location>
</feature>
<protein>
    <recommendedName>
        <fullName evidence="2">CS domain-containing protein</fullName>
    </recommendedName>
</protein>
<dbReference type="EMBL" id="HBEF01004597">
    <property type="protein sequence ID" value="CAD8330754.1"/>
    <property type="molecule type" value="Transcribed_RNA"/>
</dbReference>
<dbReference type="GO" id="GO:0005737">
    <property type="term" value="C:cytoplasm"/>
    <property type="evidence" value="ECO:0007669"/>
    <property type="project" value="TreeGrafter"/>
</dbReference>
<dbReference type="PANTHER" id="PTHR12356">
    <property type="entry name" value="NUCLEAR MOVEMENT PROTEIN NUDC"/>
    <property type="match status" value="1"/>
</dbReference>
<accession>A0A6T6EEF4</accession>
<sequence length="272" mass="30701">MSKLCDYSKFDHLDENDPDDEQDRDHGHARRSQVSGEPNEATAQASPSTMNERLKSGISPFTPPAATKTTAAPASTPQPSQTRLRKDERSGRFVFEYNNQKVYEFEQTLDDVTIYVSPPPFIQSAKQLKCSIEARHLRLGLQGSEQWFINEDTYGLVDVSESTWSLEDDDSSSESISESNRKNNNRNKSQANEAQMKSMVIYLAKAKRGELWETALKGAAGKVMNVQAKEEMRKELLLERFHEENPGMDFRDATFNGEVPDARTFMGGVNYS</sequence>
<feature type="domain" description="CS" evidence="2">
    <location>
        <begin position="98"/>
        <end position="216"/>
    </location>
</feature>
<evidence type="ECO:0000256" key="1">
    <source>
        <dbReference type="SAM" id="MobiDB-lite"/>
    </source>
</evidence>
<proteinExistence type="predicted"/>
<dbReference type="EMBL" id="HBEF01004595">
    <property type="protein sequence ID" value="CAD8330752.1"/>
    <property type="molecule type" value="Transcribed_RNA"/>
</dbReference>
<evidence type="ECO:0000313" key="3">
    <source>
        <dbReference type="EMBL" id="CAD8330752.1"/>
    </source>
</evidence>
<dbReference type="InterPro" id="IPR008978">
    <property type="entry name" value="HSP20-like_chaperone"/>
</dbReference>
<dbReference type="Gene3D" id="2.60.40.790">
    <property type="match status" value="1"/>
</dbReference>
<dbReference type="InterPro" id="IPR007052">
    <property type="entry name" value="CS_dom"/>
</dbReference>
<dbReference type="AlphaFoldDB" id="A0A6T6EEF4"/>
<dbReference type="GO" id="GO:0006457">
    <property type="term" value="P:protein folding"/>
    <property type="evidence" value="ECO:0007669"/>
    <property type="project" value="TreeGrafter"/>
</dbReference>
<dbReference type="Pfam" id="PF04969">
    <property type="entry name" value="CS"/>
    <property type="match status" value="1"/>
</dbReference>
<evidence type="ECO:0000313" key="4">
    <source>
        <dbReference type="EMBL" id="CAD8330754.1"/>
    </source>
</evidence>